<dbReference type="SMART" id="SM00530">
    <property type="entry name" value="HTH_XRE"/>
    <property type="match status" value="1"/>
</dbReference>
<dbReference type="InterPro" id="IPR050807">
    <property type="entry name" value="TransReg_Diox_bact_type"/>
</dbReference>
<evidence type="ECO:0000313" key="3">
    <source>
        <dbReference type="EMBL" id="PUA79485.1"/>
    </source>
</evidence>
<dbReference type="Pfam" id="PF01381">
    <property type="entry name" value="HTH_3"/>
    <property type="match status" value="1"/>
</dbReference>
<name>A0A2R7YSW2_9ACTN</name>
<dbReference type="Proteomes" id="UP000244867">
    <property type="component" value="Unassembled WGS sequence"/>
</dbReference>
<dbReference type="OrthoDB" id="3237625at2"/>
<accession>A0A2R7YSW2</accession>
<dbReference type="InterPro" id="IPR010982">
    <property type="entry name" value="Lambda_DNA-bd_dom_sf"/>
</dbReference>
<dbReference type="SUPFAM" id="SSF47413">
    <property type="entry name" value="lambda repressor-like DNA-binding domains"/>
    <property type="match status" value="1"/>
</dbReference>
<feature type="domain" description="HTH cro/C1-type" evidence="2">
    <location>
        <begin position="19"/>
        <end position="75"/>
    </location>
</feature>
<dbReference type="PROSITE" id="PS50943">
    <property type="entry name" value="HTH_CROC1"/>
    <property type="match status" value="1"/>
</dbReference>
<comment type="caution">
    <text evidence="3">The sequence shown here is derived from an EMBL/GenBank/DDBJ whole genome shotgun (WGS) entry which is preliminary data.</text>
</comment>
<dbReference type="PANTHER" id="PTHR46797:SF1">
    <property type="entry name" value="METHYLPHOSPHONATE SYNTHASE"/>
    <property type="match status" value="1"/>
</dbReference>
<keyword evidence="1" id="KW-0238">DNA-binding</keyword>
<dbReference type="EMBL" id="PYXZ01000010">
    <property type="protein sequence ID" value="PUA79485.1"/>
    <property type="molecule type" value="Genomic_DNA"/>
</dbReference>
<gene>
    <name evidence="3" type="ORF">C7S10_19125</name>
</gene>
<proteinExistence type="predicted"/>
<organism evidence="3 4">
    <name type="scientific">Nocardioides currus</name>
    <dbReference type="NCBI Taxonomy" id="2133958"/>
    <lineage>
        <taxon>Bacteria</taxon>
        <taxon>Bacillati</taxon>
        <taxon>Actinomycetota</taxon>
        <taxon>Actinomycetes</taxon>
        <taxon>Propionibacteriales</taxon>
        <taxon>Nocardioidaceae</taxon>
        <taxon>Nocardioides</taxon>
    </lineage>
</organism>
<evidence type="ECO:0000256" key="1">
    <source>
        <dbReference type="ARBA" id="ARBA00023125"/>
    </source>
</evidence>
<protein>
    <recommendedName>
        <fullName evidence="2">HTH cro/C1-type domain-containing protein</fullName>
    </recommendedName>
</protein>
<sequence>MIRYHGSVRGTRTSAGELVRARRERLGLSQRAAARTCGVPQSMLSRIENGETQPSIDTLRRVLLGLGADLHLETLPPGEAGEGRREKQRSVWLNRAVVGELIRDPDRVVAIARDNIARWRGVHAHRPGILAALDHWEEILDAGVEEIVSTLTGPGEKAEDLRQNSPFAGVLTAEQRSQALNAFRVDWARRHDHGRGPAGRAAGVAR</sequence>
<dbReference type="GO" id="GO:0003677">
    <property type="term" value="F:DNA binding"/>
    <property type="evidence" value="ECO:0007669"/>
    <property type="project" value="UniProtKB-KW"/>
</dbReference>
<reference evidence="3 4" key="1">
    <citation type="submission" date="2018-03" db="EMBL/GenBank/DDBJ databases">
        <authorList>
            <person name="Keele B.F."/>
        </authorList>
    </citation>
    <scope>NUCLEOTIDE SEQUENCE [LARGE SCALE GENOMIC DNA]</scope>
    <source>
        <strain evidence="3 4">IB-3</strain>
    </source>
</reference>
<dbReference type="GO" id="GO:0005829">
    <property type="term" value="C:cytosol"/>
    <property type="evidence" value="ECO:0007669"/>
    <property type="project" value="TreeGrafter"/>
</dbReference>
<dbReference type="Gene3D" id="1.10.260.40">
    <property type="entry name" value="lambda repressor-like DNA-binding domains"/>
    <property type="match status" value="1"/>
</dbReference>
<dbReference type="CDD" id="cd00093">
    <property type="entry name" value="HTH_XRE"/>
    <property type="match status" value="1"/>
</dbReference>
<dbReference type="AlphaFoldDB" id="A0A2R7YSW2"/>
<evidence type="ECO:0000313" key="4">
    <source>
        <dbReference type="Proteomes" id="UP000244867"/>
    </source>
</evidence>
<dbReference type="PANTHER" id="PTHR46797">
    <property type="entry name" value="HTH-TYPE TRANSCRIPTIONAL REGULATOR"/>
    <property type="match status" value="1"/>
</dbReference>
<evidence type="ECO:0000259" key="2">
    <source>
        <dbReference type="PROSITE" id="PS50943"/>
    </source>
</evidence>
<dbReference type="GO" id="GO:0003700">
    <property type="term" value="F:DNA-binding transcription factor activity"/>
    <property type="evidence" value="ECO:0007669"/>
    <property type="project" value="TreeGrafter"/>
</dbReference>
<dbReference type="InterPro" id="IPR001387">
    <property type="entry name" value="Cro/C1-type_HTH"/>
</dbReference>
<keyword evidence="4" id="KW-1185">Reference proteome</keyword>